<dbReference type="Pfam" id="PF09423">
    <property type="entry name" value="PhoD"/>
    <property type="match status" value="1"/>
</dbReference>
<protein>
    <submittedName>
        <fullName evidence="3">Alkaline phosphatase D family protein</fullName>
    </submittedName>
</protein>
<keyword evidence="4" id="KW-1185">Reference proteome</keyword>
<dbReference type="SUPFAM" id="SSF56300">
    <property type="entry name" value="Metallo-dependent phosphatases"/>
    <property type="match status" value="1"/>
</dbReference>
<dbReference type="InterPro" id="IPR018946">
    <property type="entry name" value="PhoD-like_MPP"/>
</dbReference>
<proteinExistence type="predicted"/>
<feature type="region of interest" description="Disordered" evidence="1">
    <location>
        <begin position="181"/>
        <end position="211"/>
    </location>
</feature>
<reference evidence="3 4" key="1">
    <citation type="submission" date="2022-07" db="EMBL/GenBank/DDBJ databases">
        <title>Methylomonas rivi sp. nov., Methylomonas rosea sp. nov., Methylomonas aureus sp. nov. and Methylomonas subterranea sp. nov., four novel methanotrophs isolated from a freshwater creek and the deep terrestrial subsurface.</title>
        <authorList>
            <person name="Abin C."/>
            <person name="Sankaranarayanan K."/>
            <person name="Garner C."/>
            <person name="Sindelar R."/>
            <person name="Kotary K."/>
            <person name="Garner R."/>
            <person name="Barclay S."/>
            <person name="Lawson P."/>
            <person name="Krumholz L."/>
        </authorList>
    </citation>
    <scope>NUCLEOTIDE SEQUENCE [LARGE SCALE GENOMIC DNA]</scope>
    <source>
        <strain evidence="3 4">WSC-6</strain>
    </source>
</reference>
<dbReference type="InterPro" id="IPR029052">
    <property type="entry name" value="Metallo-depent_PP-like"/>
</dbReference>
<dbReference type="InterPro" id="IPR038607">
    <property type="entry name" value="PhoD-like_sf"/>
</dbReference>
<name>A0ABT1U932_9GAMM</name>
<dbReference type="EMBL" id="JANIBK010000117">
    <property type="protein sequence ID" value="MCQ8130008.1"/>
    <property type="molecule type" value="Genomic_DNA"/>
</dbReference>
<accession>A0ABT1U932</accession>
<evidence type="ECO:0000259" key="2">
    <source>
        <dbReference type="Pfam" id="PF09423"/>
    </source>
</evidence>
<sequence>MMEESERIYRKIAYGPLLDVFVLDMRSYRGPNTANLQAAESRETAFLGEAQLAWLQRELQAPACCSLSSINISTISSGWRRTCITPPRIITTPNKRPAPIFPVWEFVSGPLNAGSFGPNCIDGTFGPQAVFGKVPEPGQANLSPYAGLQFFGEVNIDRRSQAMTVELKHITAIRYSRKPCPQRLKPGKGAQGAATKPFLPGLPVRPDCEPA</sequence>
<evidence type="ECO:0000256" key="1">
    <source>
        <dbReference type="SAM" id="MobiDB-lite"/>
    </source>
</evidence>
<dbReference type="PANTHER" id="PTHR43606">
    <property type="entry name" value="PHOSPHATASE, PUTATIVE (AFU_ORTHOLOGUE AFUA_6G08710)-RELATED"/>
    <property type="match status" value="1"/>
</dbReference>
<organism evidence="3 4">
    <name type="scientific">Methylomonas rivi</name>
    <dbReference type="NCBI Taxonomy" id="2952226"/>
    <lineage>
        <taxon>Bacteria</taxon>
        <taxon>Pseudomonadati</taxon>
        <taxon>Pseudomonadota</taxon>
        <taxon>Gammaproteobacteria</taxon>
        <taxon>Methylococcales</taxon>
        <taxon>Methylococcaceae</taxon>
        <taxon>Methylomonas</taxon>
    </lineage>
</organism>
<evidence type="ECO:0000313" key="4">
    <source>
        <dbReference type="Proteomes" id="UP001524586"/>
    </source>
</evidence>
<feature type="domain" description="PhoD-like phosphatase metallophosphatase" evidence="2">
    <location>
        <begin position="3"/>
        <end position="62"/>
    </location>
</feature>
<dbReference type="Proteomes" id="UP001524586">
    <property type="component" value="Unassembled WGS sequence"/>
</dbReference>
<evidence type="ECO:0000313" key="3">
    <source>
        <dbReference type="EMBL" id="MCQ8130008.1"/>
    </source>
</evidence>
<dbReference type="Gene3D" id="3.60.21.70">
    <property type="entry name" value="PhoD-like phosphatase"/>
    <property type="match status" value="1"/>
</dbReference>
<gene>
    <name evidence="3" type="ORF">NP596_16235</name>
</gene>
<comment type="caution">
    <text evidence="3">The sequence shown here is derived from an EMBL/GenBank/DDBJ whole genome shotgun (WGS) entry which is preliminary data.</text>
</comment>
<dbReference type="InterPro" id="IPR052900">
    <property type="entry name" value="Phospholipid_Metab_Enz"/>
</dbReference>
<dbReference type="PANTHER" id="PTHR43606:SF1">
    <property type="entry name" value="PHOD-LIKE PHOSPHATASE METALLOPHOSPHATASE DOMAIN-CONTAINING PROTEIN"/>
    <property type="match status" value="1"/>
</dbReference>